<evidence type="ECO:0000256" key="1">
    <source>
        <dbReference type="SAM" id="SignalP"/>
    </source>
</evidence>
<proteinExistence type="predicted"/>
<keyword evidence="1" id="KW-0732">Signal</keyword>
<sequence>MMPRRCICLSLAFLCCLFVSYALHRQSSFSSRHALPQSLTPRCSTAVFYPRSWYALILWIGSYGQSDHQSAIWNKTIPDFMSSCRVFSRRLHSSILTLHTTSVAPDSA</sequence>
<keyword evidence="3" id="KW-1185">Reference proteome</keyword>
<evidence type="ECO:0000313" key="3">
    <source>
        <dbReference type="Proteomes" id="UP000308652"/>
    </source>
</evidence>
<accession>A0A5C3LM23</accession>
<reference evidence="2 3" key="1">
    <citation type="journal article" date="2019" name="Nat. Ecol. Evol.">
        <title>Megaphylogeny resolves global patterns of mushroom evolution.</title>
        <authorList>
            <person name="Varga T."/>
            <person name="Krizsan K."/>
            <person name="Foldi C."/>
            <person name="Dima B."/>
            <person name="Sanchez-Garcia M."/>
            <person name="Sanchez-Ramirez S."/>
            <person name="Szollosi G.J."/>
            <person name="Szarkandi J.G."/>
            <person name="Papp V."/>
            <person name="Albert L."/>
            <person name="Andreopoulos W."/>
            <person name="Angelini C."/>
            <person name="Antonin V."/>
            <person name="Barry K.W."/>
            <person name="Bougher N.L."/>
            <person name="Buchanan P."/>
            <person name="Buyck B."/>
            <person name="Bense V."/>
            <person name="Catcheside P."/>
            <person name="Chovatia M."/>
            <person name="Cooper J."/>
            <person name="Damon W."/>
            <person name="Desjardin D."/>
            <person name="Finy P."/>
            <person name="Geml J."/>
            <person name="Haridas S."/>
            <person name="Hughes K."/>
            <person name="Justo A."/>
            <person name="Karasinski D."/>
            <person name="Kautmanova I."/>
            <person name="Kiss B."/>
            <person name="Kocsube S."/>
            <person name="Kotiranta H."/>
            <person name="LaButti K.M."/>
            <person name="Lechner B.E."/>
            <person name="Liimatainen K."/>
            <person name="Lipzen A."/>
            <person name="Lukacs Z."/>
            <person name="Mihaltcheva S."/>
            <person name="Morgado L.N."/>
            <person name="Niskanen T."/>
            <person name="Noordeloos M.E."/>
            <person name="Ohm R.A."/>
            <person name="Ortiz-Santana B."/>
            <person name="Ovrebo C."/>
            <person name="Racz N."/>
            <person name="Riley R."/>
            <person name="Savchenko A."/>
            <person name="Shiryaev A."/>
            <person name="Soop K."/>
            <person name="Spirin V."/>
            <person name="Szebenyi C."/>
            <person name="Tomsovsky M."/>
            <person name="Tulloss R.E."/>
            <person name="Uehling J."/>
            <person name="Grigoriev I.V."/>
            <person name="Vagvolgyi C."/>
            <person name="Papp T."/>
            <person name="Martin F.M."/>
            <person name="Miettinen O."/>
            <person name="Hibbett D.S."/>
            <person name="Nagy L.G."/>
        </authorList>
    </citation>
    <scope>NUCLEOTIDE SEQUENCE [LARGE SCALE GENOMIC DNA]</scope>
    <source>
        <strain evidence="2 3">CBS 166.37</strain>
    </source>
</reference>
<feature type="chain" id="PRO_5023130856" description="Secreted protein" evidence="1">
    <location>
        <begin position="23"/>
        <end position="108"/>
    </location>
</feature>
<organism evidence="2 3">
    <name type="scientific">Crucibulum laeve</name>
    <dbReference type="NCBI Taxonomy" id="68775"/>
    <lineage>
        <taxon>Eukaryota</taxon>
        <taxon>Fungi</taxon>
        <taxon>Dikarya</taxon>
        <taxon>Basidiomycota</taxon>
        <taxon>Agaricomycotina</taxon>
        <taxon>Agaricomycetes</taxon>
        <taxon>Agaricomycetidae</taxon>
        <taxon>Agaricales</taxon>
        <taxon>Agaricineae</taxon>
        <taxon>Nidulariaceae</taxon>
        <taxon>Crucibulum</taxon>
    </lineage>
</organism>
<dbReference type="EMBL" id="ML213635">
    <property type="protein sequence ID" value="TFK34219.1"/>
    <property type="molecule type" value="Genomic_DNA"/>
</dbReference>
<evidence type="ECO:0000313" key="2">
    <source>
        <dbReference type="EMBL" id="TFK34219.1"/>
    </source>
</evidence>
<evidence type="ECO:0008006" key="4">
    <source>
        <dbReference type="Google" id="ProtNLM"/>
    </source>
</evidence>
<protein>
    <recommendedName>
        <fullName evidence="4">Secreted protein</fullName>
    </recommendedName>
</protein>
<gene>
    <name evidence="2" type="ORF">BDQ12DRAFT_690109</name>
</gene>
<name>A0A5C3LM23_9AGAR</name>
<dbReference type="AlphaFoldDB" id="A0A5C3LM23"/>
<feature type="signal peptide" evidence="1">
    <location>
        <begin position="1"/>
        <end position="22"/>
    </location>
</feature>
<dbReference type="Proteomes" id="UP000308652">
    <property type="component" value="Unassembled WGS sequence"/>
</dbReference>